<protein>
    <recommendedName>
        <fullName evidence="5">BRCT domain-containing protein</fullName>
    </recommendedName>
</protein>
<feature type="compositionally biased region" description="Basic residues" evidence="4">
    <location>
        <begin position="297"/>
        <end position="307"/>
    </location>
</feature>
<dbReference type="PROSITE" id="PS50172">
    <property type="entry name" value="BRCT"/>
    <property type="match status" value="1"/>
</dbReference>
<dbReference type="EMBL" id="JAGMVJ010000003">
    <property type="protein sequence ID" value="KAH7092242.1"/>
    <property type="molecule type" value="Genomic_DNA"/>
</dbReference>
<feature type="region of interest" description="Disordered" evidence="4">
    <location>
        <begin position="132"/>
        <end position="157"/>
    </location>
</feature>
<keyword evidence="3" id="KW-0539">Nucleus</keyword>
<evidence type="ECO:0000256" key="4">
    <source>
        <dbReference type="SAM" id="MobiDB-lite"/>
    </source>
</evidence>
<feature type="compositionally biased region" description="Acidic residues" evidence="4">
    <location>
        <begin position="148"/>
        <end position="157"/>
    </location>
</feature>
<accession>A0A8K0RFH2</accession>
<dbReference type="InterPro" id="IPR036420">
    <property type="entry name" value="BRCT_dom_sf"/>
</dbReference>
<organism evidence="6 7">
    <name type="scientific">Paraphoma chrysanthemicola</name>
    <dbReference type="NCBI Taxonomy" id="798071"/>
    <lineage>
        <taxon>Eukaryota</taxon>
        <taxon>Fungi</taxon>
        <taxon>Dikarya</taxon>
        <taxon>Ascomycota</taxon>
        <taxon>Pezizomycotina</taxon>
        <taxon>Dothideomycetes</taxon>
        <taxon>Pleosporomycetidae</taxon>
        <taxon>Pleosporales</taxon>
        <taxon>Pleosporineae</taxon>
        <taxon>Phaeosphaeriaceae</taxon>
        <taxon>Paraphoma</taxon>
    </lineage>
</organism>
<keyword evidence="7" id="KW-1185">Reference proteome</keyword>
<dbReference type="CDD" id="cd17744">
    <property type="entry name" value="BRCT_MDC1_rpt1"/>
    <property type="match status" value="1"/>
</dbReference>
<evidence type="ECO:0000259" key="5">
    <source>
        <dbReference type="PROSITE" id="PS50172"/>
    </source>
</evidence>
<dbReference type="SUPFAM" id="SSF52113">
    <property type="entry name" value="BRCT domain"/>
    <property type="match status" value="1"/>
</dbReference>
<dbReference type="PANTHER" id="PTHR23196">
    <property type="entry name" value="PAX TRANSCRIPTION ACTIVATION DOMAIN INTERACTING PROTEIN"/>
    <property type="match status" value="1"/>
</dbReference>
<sequence>MTWTLQVFGGDGSASNTRDLPKDGTAHIVVLRGTQTLAVVHELKPAVHTELGRITTGVFGAKLEAIEHSLNIKPGHGTNEPQVTAYEVLPRVDGRSEIIILRNGDAIASTAAISSLKCSWTPEIQVNSSAADAVPKLSDASDGVAETTPEEDTEDEDLDNTITAMKTAQPGIDYQGTPQLSNQRSVVVQETPTAARTNDVGNYGEGSNGDVGNCGEGSIGDVGNDGEGLNGDETLSAPELILQTNDAEHYSTARTATSPDKQTDPTTIGDFEGGTVDSAAMSDSVIGGVSDDAKLRHPRVLISRKRSSPAVDEQEAKVQTDRKRTRRTIPSDDDTQDSRVSNIIVTTLPVAASAKSRKRKSVAAEQASEVTPSRSQRSVTTPSATSEDYEGAMPCVATSSSSLTDKSQAVKFLKKQGGSLVNSVKEDFNVLCVRDGELHKTPKVLLAIANGTPIVTDKWLLDSAKGGKFLNVKAYLPSVPKQEKEWHFNFLDVAGQPQKVFEGYTVHFTSSLCSAYKTFAEIEQVCKAAGAAKVTKKKMDKSENIIVLAAEEDADAEKLMQDGITCYNRELLPISILRGSLDLASEEFRVGVASSASKPKRRRKS</sequence>
<dbReference type="SMART" id="SM00292">
    <property type="entry name" value="BRCT"/>
    <property type="match status" value="1"/>
</dbReference>
<dbReference type="GO" id="GO:0035861">
    <property type="term" value="C:site of double-strand break"/>
    <property type="evidence" value="ECO:0007669"/>
    <property type="project" value="TreeGrafter"/>
</dbReference>
<gene>
    <name evidence="6" type="ORF">FB567DRAFT_625287</name>
</gene>
<dbReference type="GO" id="GO:0005634">
    <property type="term" value="C:nucleus"/>
    <property type="evidence" value="ECO:0007669"/>
    <property type="project" value="UniProtKB-SubCell"/>
</dbReference>
<comment type="subcellular location">
    <subcellularLocation>
        <location evidence="1">Nucleus</location>
    </subcellularLocation>
</comment>
<dbReference type="InterPro" id="IPR001357">
    <property type="entry name" value="BRCT_dom"/>
</dbReference>
<dbReference type="Gene3D" id="3.40.50.10190">
    <property type="entry name" value="BRCT domain"/>
    <property type="match status" value="2"/>
</dbReference>
<dbReference type="InterPro" id="IPR051579">
    <property type="entry name" value="DDR_Transcriptional_Reg"/>
</dbReference>
<evidence type="ECO:0000256" key="1">
    <source>
        <dbReference type="ARBA" id="ARBA00004123"/>
    </source>
</evidence>
<comment type="caution">
    <text evidence="6">The sequence shown here is derived from an EMBL/GenBank/DDBJ whole genome shotgun (WGS) entry which is preliminary data.</text>
</comment>
<evidence type="ECO:0000256" key="3">
    <source>
        <dbReference type="ARBA" id="ARBA00023242"/>
    </source>
</evidence>
<reference evidence="6" key="1">
    <citation type="journal article" date="2021" name="Nat. Commun.">
        <title>Genetic determinants of endophytism in the Arabidopsis root mycobiome.</title>
        <authorList>
            <person name="Mesny F."/>
            <person name="Miyauchi S."/>
            <person name="Thiergart T."/>
            <person name="Pickel B."/>
            <person name="Atanasova L."/>
            <person name="Karlsson M."/>
            <person name="Huettel B."/>
            <person name="Barry K.W."/>
            <person name="Haridas S."/>
            <person name="Chen C."/>
            <person name="Bauer D."/>
            <person name="Andreopoulos W."/>
            <person name="Pangilinan J."/>
            <person name="LaButti K."/>
            <person name="Riley R."/>
            <person name="Lipzen A."/>
            <person name="Clum A."/>
            <person name="Drula E."/>
            <person name="Henrissat B."/>
            <person name="Kohler A."/>
            <person name="Grigoriev I.V."/>
            <person name="Martin F.M."/>
            <person name="Hacquard S."/>
        </authorList>
    </citation>
    <scope>NUCLEOTIDE SEQUENCE</scope>
    <source>
        <strain evidence="6">MPI-SDFR-AT-0120</strain>
    </source>
</reference>
<feature type="domain" description="BRCT" evidence="5">
    <location>
        <begin position="384"/>
        <end position="477"/>
    </location>
</feature>
<dbReference type="OrthoDB" id="342264at2759"/>
<dbReference type="GO" id="GO:0006974">
    <property type="term" value="P:DNA damage response"/>
    <property type="evidence" value="ECO:0007669"/>
    <property type="project" value="UniProtKB-KW"/>
</dbReference>
<dbReference type="Pfam" id="PF00533">
    <property type="entry name" value="BRCT"/>
    <property type="match status" value="1"/>
</dbReference>
<keyword evidence="2" id="KW-0227">DNA damage</keyword>
<evidence type="ECO:0000313" key="6">
    <source>
        <dbReference type="EMBL" id="KAH7092242.1"/>
    </source>
</evidence>
<evidence type="ECO:0000256" key="2">
    <source>
        <dbReference type="ARBA" id="ARBA00022763"/>
    </source>
</evidence>
<feature type="region of interest" description="Disordered" evidence="4">
    <location>
        <begin position="354"/>
        <end position="391"/>
    </location>
</feature>
<evidence type="ECO:0000313" key="7">
    <source>
        <dbReference type="Proteomes" id="UP000813461"/>
    </source>
</evidence>
<dbReference type="Proteomes" id="UP000813461">
    <property type="component" value="Unassembled WGS sequence"/>
</dbReference>
<dbReference type="PANTHER" id="PTHR23196:SF1">
    <property type="entry name" value="PAX-INTERACTING PROTEIN 1"/>
    <property type="match status" value="1"/>
</dbReference>
<feature type="compositionally biased region" description="Polar residues" evidence="4">
    <location>
        <begin position="368"/>
        <end position="386"/>
    </location>
</feature>
<feature type="region of interest" description="Disordered" evidence="4">
    <location>
        <begin position="297"/>
        <end position="340"/>
    </location>
</feature>
<proteinExistence type="predicted"/>
<name>A0A8K0RFH2_9PLEO</name>
<dbReference type="AlphaFoldDB" id="A0A8K0RFH2"/>